<dbReference type="RefSeq" id="WP_290400143.1">
    <property type="nucleotide sequence ID" value="NZ_JAUHLN010000002.1"/>
</dbReference>
<feature type="compositionally biased region" description="Basic and acidic residues" evidence="1">
    <location>
        <begin position="18"/>
        <end position="27"/>
    </location>
</feature>
<dbReference type="EMBL" id="JAUHLN010000002">
    <property type="protein sequence ID" value="MDN4074068.1"/>
    <property type="molecule type" value="Genomic_DNA"/>
</dbReference>
<evidence type="ECO:0000313" key="2">
    <source>
        <dbReference type="EMBL" id="MDN4074068.1"/>
    </source>
</evidence>
<accession>A0ABT8E812</accession>
<comment type="caution">
    <text evidence="2">The sequence shown here is derived from an EMBL/GenBank/DDBJ whole genome shotgun (WGS) entry which is preliminary data.</text>
</comment>
<proteinExistence type="predicted"/>
<dbReference type="Proteomes" id="UP001168694">
    <property type="component" value="Unassembled WGS sequence"/>
</dbReference>
<keyword evidence="3" id="KW-1185">Reference proteome</keyword>
<feature type="region of interest" description="Disordered" evidence="1">
    <location>
        <begin position="1"/>
        <end position="62"/>
    </location>
</feature>
<organism evidence="2 3">
    <name type="scientific">Fictibacillus terranigra</name>
    <dbReference type="NCBI Taxonomy" id="3058424"/>
    <lineage>
        <taxon>Bacteria</taxon>
        <taxon>Bacillati</taxon>
        <taxon>Bacillota</taxon>
        <taxon>Bacilli</taxon>
        <taxon>Bacillales</taxon>
        <taxon>Fictibacillaceae</taxon>
        <taxon>Fictibacillus</taxon>
    </lineage>
</organism>
<protein>
    <submittedName>
        <fullName evidence="2">Uncharacterized protein</fullName>
    </submittedName>
</protein>
<name>A0ABT8E812_9BACL</name>
<gene>
    <name evidence="2" type="ORF">QYF49_13760</name>
</gene>
<reference evidence="2" key="1">
    <citation type="submission" date="2023-06" db="EMBL/GenBank/DDBJ databases">
        <title>Draft Genome Sequences of Representative Paenibacillus Polymyxa, Bacillus cereus, Fictibacillus sp., and Brevibacillus agri Strains Isolated from Amazonian Dark Earth.</title>
        <authorList>
            <person name="Pellegrinetti T.A."/>
            <person name="Cunha I.C.M."/>
            <person name="Chaves M.G."/>
            <person name="Freitas A.S."/>
            <person name="Silva A.V.R."/>
            <person name="Tsai S.M."/>
            <person name="Mendes L.W."/>
        </authorList>
    </citation>
    <scope>NUCLEOTIDE SEQUENCE</scope>
    <source>
        <strain evidence="2">CENA-BCM004</strain>
    </source>
</reference>
<evidence type="ECO:0000313" key="3">
    <source>
        <dbReference type="Proteomes" id="UP001168694"/>
    </source>
</evidence>
<evidence type="ECO:0000256" key="1">
    <source>
        <dbReference type="SAM" id="MobiDB-lite"/>
    </source>
</evidence>
<sequence>MSSETNGQPKKLSYQEAIKQKLAEKKQHQAGGKLSTNPVKSTKPMKSQQTKKANNQHRRTGV</sequence>
<feature type="compositionally biased region" description="Polar residues" evidence="1">
    <location>
        <begin position="34"/>
        <end position="53"/>
    </location>
</feature>